<gene>
    <name evidence="1" type="ORF">EJ08DRAFT_726297</name>
</gene>
<dbReference type="AlphaFoldDB" id="A0A9P4NHR5"/>
<dbReference type="EMBL" id="MU007093">
    <property type="protein sequence ID" value="KAF2422116.1"/>
    <property type="molecule type" value="Genomic_DNA"/>
</dbReference>
<dbReference type="Gene3D" id="3.30.420.10">
    <property type="entry name" value="Ribonuclease H-like superfamily/Ribonuclease H"/>
    <property type="match status" value="1"/>
</dbReference>
<comment type="caution">
    <text evidence="1">The sequence shown here is derived from an EMBL/GenBank/DDBJ whole genome shotgun (WGS) entry which is preliminary data.</text>
</comment>
<name>A0A9P4NHR5_9PEZI</name>
<dbReference type="GO" id="GO:0003676">
    <property type="term" value="F:nucleic acid binding"/>
    <property type="evidence" value="ECO:0007669"/>
    <property type="project" value="InterPro"/>
</dbReference>
<evidence type="ECO:0000313" key="1">
    <source>
        <dbReference type="EMBL" id="KAF2422116.1"/>
    </source>
</evidence>
<accession>A0A9P4NHR5</accession>
<reference evidence="1" key="1">
    <citation type="journal article" date="2020" name="Stud. Mycol.">
        <title>101 Dothideomycetes genomes: a test case for predicting lifestyles and emergence of pathogens.</title>
        <authorList>
            <person name="Haridas S."/>
            <person name="Albert R."/>
            <person name="Binder M."/>
            <person name="Bloem J."/>
            <person name="Labutti K."/>
            <person name="Salamov A."/>
            <person name="Andreopoulos B."/>
            <person name="Baker S."/>
            <person name="Barry K."/>
            <person name="Bills G."/>
            <person name="Bluhm B."/>
            <person name="Cannon C."/>
            <person name="Castanera R."/>
            <person name="Culley D."/>
            <person name="Daum C."/>
            <person name="Ezra D."/>
            <person name="Gonzalez J."/>
            <person name="Henrissat B."/>
            <person name="Kuo A."/>
            <person name="Liang C."/>
            <person name="Lipzen A."/>
            <person name="Lutzoni F."/>
            <person name="Magnuson J."/>
            <person name="Mondo S."/>
            <person name="Nolan M."/>
            <person name="Ohm R."/>
            <person name="Pangilinan J."/>
            <person name="Park H.-J."/>
            <person name="Ramirez L."/>
            <person name="Alfaro M."/>
            <person name="Sun H."/>
            <person name="Tritt A."/>
            <person name="Yoshinaga Y."/>
            <person name="Zwiers L.-H."/>
            <person name="Turgeon B."/>
            <person name="Goodwin S."/>
            <person name="Spatafora J."/>
            <person name="Crous P."/>
            <person name="Grigoriev I."/>
        </authorList>
    </citation>
    <scope>NUCLEOTIDE SEQUENCE</scope>
    <source>
        <strain evidence="1">CBS 130266</strain>
    </source>
</reference>
<evidence type="ECO:0000313" key="2">
    <source>
        <dbReference type="Proteomes" id="UP000800235"/>
    </source>
</evidence>
<organism evidence="1 2">
    <name type="scientific">Tothia fuscella</name>
    <dbReference type="NCBI Taxonomy" id="1048955"/>
    <lineage>
        <taxon>Eukaryota</taxon>
        <taxon>Fungi</taxon>
        <taxon>Dikarya</taxon>
        <taxon>Ascomycota</taxon>
        <taxon>Pezizomycotina</taxon>
        <taxon>Dothideomycetes</taxon>
        <taxon>Pleosporomycetidae</taxon>
        <taxon>Venturiales</taxon>
        <taxon>Cylindrosympodiaceae</taxon>
        <taxon>Tothia</taxon>
    </lineage>
</organism>
<dbReference type="Proteomes" id="UP000800235">
    <property type="component" value="Unassembled WGS sequence"/>
</dbReference>
<sequence>MEQVLRALCFNEPTAWVDKLPYANFIISDTESATTKVTPFFAAHGHHPRQLLEPPSTED</sequence>
<dbReference type="InterPro" id="IPR036397">
    <property type="entry name" value="RNaseH_sf"/>
</dbReference>
<proteinExistence type="predicted"/>
<protein>
    <submittedName>
        <fullName evidence="1">Uncharacterized protein</fullName>
    </submittedName>
</protein>
<keyword evidence="2" id="KW-1185">Reference proteome</keyword>
<dbReference type="OrthoDB" id="4022548at2759"/>